<dbReference type="PROSITE" id="PS51686">
    <property type="entry name" value="SAM_MT_RSMB_NOP"/>
    <property type="match status" value="1"/>
</dbReference>
<dbReference type="Pfam" id="PF01189">
    <property type="entry name" value="Methyltr_RsmB-F"/>
    <property type="match status" value="1"/>
</dbReference>
<dbReference type="GO" id="GO:0008757">
    <property type="term" value="F:S-adenosylmethionine-dependent methyltransferase activity"/>
    <property type="evidence" value="ECO:0007669"/>
    <property type="project" value="InterPro"/>
</dbReference>
<evidence type="ECO:0000313" key="8">
    <source>
        <dbReference type="EMBL" id="OEF99998.1"/>
    </source>
</evidence>
<name>A0A1D2YWC5_9BACI</name>
<dbReference type="CDD" id="cd02440">
    <property type="entry name" value="AdoMet_MTases"/>
    <property type="match status" value="1"/>
</dbReference>
<dbReference type="GO" id="GO:0003723">
    <property type="term" value="F:RNA binding"/>
    <property type="evidence" value="ECO:0007669"/>
    <property type="project" value="UniProtKB-UniRule"/>
</dbReference>
<dbReference type="PRINTS" id="PR02008">
    <property type="entry name" value="RCMTFAMILY"/>
</dbReference>
<dbReference type="InterPro" id="IPR029063">
    <property type="entry name" value="SAM-dependent_MTases_sf"/>
</dbReference>
<keyword evidence="2 6" id="KW-0489">Methyltransferase</keyword>
<dbReference type="SUPFAM" id="SSF53335">
    <property type="entry name" value="S-adenosyl-L-methionine-dependent methyltransferases"/>
    <property type="match status" value="1"/>
</dbReference>
<dbReference type="NCBIfam" id="TIGR00446">
    <property type="entry name" value="nop2p"/>
    <property type="match status" value="1"/>
</dbReference>
<sequence>MIKLPLDFMNRMQELLGNEYDQFIESYNRQQTHGLRVNLLKCDVKDFLSISPFSLTPIPWCDEGYYYNEEDKPGKHPYHAAGLYYIQEPSAMVVAKILEPKPYEKVLDLSAAPGGKSTHIASLMGNTGLLVANEIHPTRVKALAENLERFGARNAVITNESPNKLAKVFPEFFDRIIVDAPCSGEGMFRKNPTAIEDWSIENVKYCAIRQLEILDEAQKMLKPGGVLVYSTCTFAPEENEGTIANFLNKYPMFEVEQVTTQLNSLLDEGQPKWIGHSEDSPLKKTIRLWPHHFQGEGHFVAKLRKKEGIATSKIKLMKFKPLAEAVEYYQKFANEYLEDIPSGHFHSFSEHLYLVPDQLPDLRGIKIVRLGWHLGELKKKRFEPSHALAMGLTNDQVKQYYDLDVKQATKYLRGEAIQSDTSQTGWSLITIGKYPLGWGKISNGQIKNHYPKGLRWK</sequence>
<dbReference type="AlphaFoldDB" id="A0A1D2YWC5"/>
<feature type="binding site" evidence="6">
    <location>
        <begin position="110"/>
        <end position="116"/>
    </location>
    <ligand>
        <name>S-adenosyl-L-methionine</name>
        <dbReference type="ChEBI" id="CHEBI:59789"/>
    </ligand>
</feature>
<protein>
    <recommendedName>
        <fullName evidence="7">SAM-dependent MTase RsmB/NOP-type domain-containing protein</fullName>
    </recommendedName>
</protein>
<dbReference type="Gene3D" id="3.30.70.1170">
    <property type="entry name" value="Sun protein, domain 3"/>
    <property type="match status" value="1"/>
</dbReference>
<dbReference type="InterPro" id="IPR049560">
    <property type="entry name" value="MeTrfase_RsmB-F_NOP2_cat"/>
</dbReference>
<dbReference type="InterPro" id="IPR011023">
    <property type="entry name" value="Nop2p"/>
</dbReference>
<dbReference type="Pfam" id="PF17125">
    <property type="entry name" value="Methyltr_RsmF_N"/>
    <property type="match status" value="1"/>
</dbReference>
<comment type="caution">
    <text evidence="6">Lacks conserved residue(s) required for the propagation of feature annotation.</text>
</comment>
<dbReference type="Proteomes" id="UP000243739">
    <property type="component" value="Unassembled WGS sequence"/>
</dbReference>
<evidence type="ECO:0000259" key="7">
    <source>
        <dbReference type="PROSITE" id="PS51686"/>
    </source>
</evidence>
<dbReference type="InterPro" id="IPR001678">
    <property type="entry name" value="MeTrfase_RsmB-F_NOP2_dom"/>
</dbReference>
<dbReference type="GO" id="GO:0001510">
    <property type="term" value="P:RNA methylation"/>
    <property type="evidence" value="ECO:0007669"/>
    <property type="project" value="InterPro"/>
</dbReference>
<dbReference type="PANTHER" id="PTHR22807:SF30">
    <property type="entry name" value="28S RRNA (CYTOSINE(4447)-C(5))-METHYLTRANSFERASE-RELATED"/>
    <property type="match status" value="1"/>
</dbReference>
<dbReference type="InterPro" id="IPR031340">
    <property type="entry name" value="RsmF_methylt_CI"/>
</dbReference>
<feature type="binding site" evidence="6">
    <location>
        <position position="134"/>
    </location>
    <ligand>
        <name>S-adenosyl-L-methionine</name>
        <dbReference type="ChEBI" id="CHEBI:59789"/>
    </ligand>
</feature>
<evidence type="ECO:0000256" key="4">
    <source>
        <dbReference type="ARBA" id="ARBA00022691"/>
    </source>
</evidence>
<evidence type="ECO:0000256" key="1">
    <source>
        <dbReference type="ARBA" id="ARBA00022490"/>
    </source>
</evidence>
<dbReference type="GO" id="GO:0006396">
    <property type="term" value="P:RNA processing"/>
    <property type="evidence" value="ECO:0007669"/>
    <property type="project" value="InterPro"/>
</dbReference>
<keyword evidence="4 6" id="KW-0949">S-adenosyl-L-methionine</keyword>
<evidence type="ECO:0000256" key="6">
    <source>
        <dbReference type="PROSITE-ProRule" id="PRU01023"/>
    </source>
</evidence>
<dbReference type="InterPro" id="IPR027391">
    <property type="entry name" value="Nol1_Nop2_Fmu_2"/>
</dbReference>
<gene>
    <name evidence="8" type="ORF">BHF71_06920</name>
</gene>
<keyword evidence="3 6" id="KW-0808">Transferase</keyword>
<accession>A0A1D2YWC5</accession>
<dbReference type="InterPro" id="IPR023267">
    <property type="entry name" value="RCMT"/>
</dbReference>
<dbReference type="Gene3D" id="3.40.50.150">
    <property type="entry name" value="Vaccinia Virus protein VP39"/>
    <property type="match status" value="1"/>
</dbReference>
<evidence type="ECO:0000256" key="2">
    <source>
        <dbReference type="ARBA" id="ARBA00022603"/>
    </source>
</evidence>
<feature type="domain" description="SAM-dependent MTase RsmB/NOP-type" evidence="7">
    <location>
        <begin position="23"/>
        <end position="306"/>
    </location>
</feature>
<dbReference type="OrthoDB" id="9810297at2"/>
<dbReference type="InterPro" id="IPR031341">
    <property type="entry name" value="Methyltr_RsmF_N"/>
</dbReference>
<dbReference type="Pfam" id="PF13636">
    <property type="entry name" value="Methyltranf_PUA"/>
    <property type="match status" value="1"/>
</dbReference>
<dbReference type="STRING" id="337097.BHF71_06920"/>
<dbReference type="EMBL" id="MIJF01000010">
    <property type="protein sequence ID" value="OEF99998.1"/>
    <property type="molecule type" value="Genomic_DNA"/>
</dbReference>
<keyword evidence="9" id="KW-1185">Reference proteome</keyword>
<dbReference type="Gene3D" id="2.30.130.60">
    <property type="match status" value="1"/>
</dbReference>
<feature type="binding site" evidence="6">
    <location>
        <position position="179"/>
    </location>
    <ligand>
        <name>S-adenosyl-L-methionine</name>
        <dbReference type="ChEBI" id="CHEBI:59789"/>
    </ligand>
</feature>
<proteinExistence type="inferred from homology"/>
<feature type="active site" description="Nucleophile" evidence="6">
    <location>
        <position position="232"/>
    </location>
</feature>
<evidence type="ECO:0000256" key="3">
    <source>
        <dbReference type="ARBA" id="ARBA00022679"/>
    </source>
</evidence>
<organism evidence="8 9">
    <name type="scientific">Vulcanibacillus modesticaldus</name>
    <dbReference type="NCBI Taxonomy" id="337097"/>
    <lineage>
        <taxon>Bacteria</taxon>
        <taxon>Bacillati</taxon>
        <taxon>Bacillota</taxon>
        <taxon>Bacilli</taxon>
        <taxon>Bacillales</taxon>
        <taxon>Bacillaceae</taxon>
        <taxon>Vulcanibacillus</taxon>
    </lineage>
</organism>
<comment type="similarity">
    <text evidence="6">Belongs to the class I-like SAM-binding methyltransferase superfamily. RsmB/NOP family.</text>
</comment>
<dbReference type="CDD" id="cd21147">
    <property type="entry name" value="RsmF_methylt_CTD1"/>
    <property type="match status" value="1"/>
</dbReference>
<keyword evidence="5 6" id="KW-0694">RNA-binding</keyword>
<evidence type="ECO:0000313" key="9">
    <source>
        <dbReference type="Proteomes" id="UP000243739"/>
    </source>
</evidence>
<reference evidence="8 9" key="1">
    <citation type="submission" date="2016-09" db="EMBL/GenBank/DDBJ databases">
        <title>Draft genome sequence for the type strain of Vulcanibacillus modesticaldus BR, a strictly anaerobic, moderately thermophilic, and nitrate-reducing bacterium from deep sea-hydrothermal vents of the Mid-Atlantic Ridge.</title>
        <authorList>
            <person name="Abin C.A."/>
            <person name="Hollibaugh J.T."/>
        </authorList>
    </citation>
    <scope>NUCLEOTIDE SEQUENCE [LARGE SCALE GENOMIC DNA]</scope>
    <source>
        <strain evidence="8 9">BR</strain>
    </source>
</reference>
<dbReference type="GO" id="GO:0008173">
    <property type="term" value="F:RNA methyltransferase activity"/>
    <property type="evidence" value="ECO:0007669"/>
    <property type="project" value="InterPro"/>
</dbReference>
<dbReference type="PANTHER" id="PTHR22807">
    <property type="entry name" value="NOP2 YEAST -RELATED NOL1/NOP2/FMU SUN DOMAIN-CONTAINING"/>
    <property type="match status" value="1"/>
</dbReference>
<evidence type="ECO:0000256" key="5">
    <source>
        <dbReference type="ARBA" id="ARBA00022884"/>
    </source>
</evidence>
<dbReference type="Pfam" id="PF17126">
    <property type="entry name" value="RsmF_methylt_CI"/>
    <property type="match status" value="1"/>
</dbReference>
<keyword evidence="1" id="KW-0963">Cytoplasm</keyword>
<comment type="caution">
    <text evidence="8">The sequence shown here is derived from an EMBL/GenBank/DDBJ whole genome shotgun (WGS) entry which is preliminary data.</text>
</comment>
<dbReference type="RefSeq" id="WP_069656139.1">
    <property type="nucleotide sequence ID" value="NZ_MIJF01000010.1"/>
</dbReference>